<reference evidence="2" key="1">
    <citation type="submission" date="2023-07" db="EMBL/GenBank/DDBJ databases">
        <authorList>
            <person name="Yue Y."/>
        </authorList>
    </citation>
    <scope>NUCLEOTIDE SEQUENCE [LARGE SCALE GENOMIC DNA]</scope>
    <source>
        <strain evidence="2">2Y89</strain>
    </source>
</reference>
<accession>A0ABS7Y0Y8</accession>
<keyword evidence="2" id="KW-1185">Reference proteome</keyword>
<gene>
    <name evidence="1" type="ORF">LBV24_06750</name>
</gene>
<proteinExistence type="predicted"/>
<evidence type="ECO:0000313" key="2">
    <source>
        <dbReference type="Proteomes" id="UP001198402"/>
    </source>
</evidence>
<protein>
    <recommendedName>
        <fullName evidence="3">DUF4468 domain-containing protein</fullName>
    </recommendedName>
</protein>
<dbReference type="RefSeq" id="WP_224477838.1">
    <property type="nucleotide sequence ID" value="NZ_JAIUJS010000003.1"/>
</dbReference>
<sequence length="278" mass="32279">MKKLFYFLIVIVFFGCETEEQKKQKAQEVVQALISNIQVDNYESIYEYYPSFKNWTGSYYKYNSVDITSTMLKDDGTIEIFANAGGSNQLFFALKKVDGNYKIVRSKGLSAYFNSDLYKYCKKIGCIGSNETDLDIGRICKENEDDFNYLVRKIKNKIEDSFRLENQSLNKAGGYGIPLYVSGDIIVKNYSRFTISAYSYDIYIKFLNSQDKELYKFKYRTNFSDIAFNSSETLHIMQDIDRSYKKVDVELVILNTDFIEDLIGNYAEGIRCSYSDNL</sequence>
<evidence type="ECO:0008006" key="3">
    <source>
        <dbReference type="Google" id="ProtNLM"/>
    </source>
</evidence>
<name>A0ABS7Y0Y8_9FLAO</name>
<dbReference type="EMBL" id="JAIUJS010000003">
    <property type="protein sequence ID" value="MCA0152909.1"/>
    <property type="molecule type" value="Genomic_DNA"/>
</dbReference>
<dbReference type="PROSITE" id="PS51257">
    <property type="entry name" value="PROKAR_LIPOPROTEIN"/>
    <property type="match status" value="1"/>
</dbReference>
<comment type="caution">
    <text evidence="1">The sequence shown here is derived from an EMBL/GenBank/DDBJ whole genome shotgun (WGS) entry which is preliminary data.</text>
</comment>
<evidence type="ECO:0000313" key="1">
    <source>
        <dbReference type="EMBL" id="MCA0152909.1"/>
    </source>
</evidence>
<dbReference type="Proteomes" id="UP001198402">
    <property type="component" value="Unassembled WGS sequence"/>
</dbReference>
<organism evidence="1 2">
    <name type="scientific">Winogradskyella vincentii</name>
    <dbReference type="NCBI Taxonomy" id="2877122"/>
    <lineage>
        <taxon>Bacteria</taxon>
        <taxon>Pseudomonadati</taxon>
        <taxon>Bacteroidota</taxon>
        <taxon>Flavobacteriia</taxon>
        <taxon>Flavobacteriales</taxon>
        <taxon>Flavobacteriaceae</taxon>
        <taxon>Winogradskyella</taxon>
    </lineage>
</organism>